<protein>
    <submittedName>
        <fullName evidence="2">GNAT family N-acetyltransferase</fullName>
        <ecNumber evidence="2">2.3.1.-</ecNumber>
    </submittedName>
</protein>
<accession>A0ABW4JK60</accession>
<comment type="caution">
    <text evidence="2">The sequence shown here is derived from an EMBL/GenBank/DDBJ whole genome shotgun (WGS) entry which is preliminary data.</text>
</comment>
<organism evidence="2 3">
    <name type="scientific">Alicyclobacillus fodiniaquatilis</name>
    <dbReference type="NCBI Taxonomy" id="1661150"/>
    <lineage>
        <taxon>Bacteria</taxon>
        <taxon>Bacillati</taxon>
        <taxon>Bacillota</taxon>
        <taxon>Bacilli</taxon>
        <taxon>Bacillales</taxon>
        <taxon>Alicyclobacillaceae</taxon>
        <taxon>Alicyclobacillus</taxon>
    </lineage>
</organism>
<dbReference type="RefSeq" id="WP_377943813.1">
    <property type="nucleotide sequence ID" value="NZ_JBHUCX010000035.1"/>
</dbReference>
<dbReference type="Gene3D" id="3.40.630.30">
    <property type="match status" value="1"/>
</dbReference>
<dbReference type="Proteomes" id="UP001597079">
    <property type="component" value="Unassembled WGS sequence"/>
</dbReference>
<dbReference type="GO" id="GO:0016746">
    <property type="term" value="F:acyltransferase activity"/>
    <property type="evidence" value="ECO:0007669"/>
    <property type="project" value="UniProtKB-KW"/>
</dbReference>
<dbReference type="PANTHER" id="PTHR43072">
    <property type="entry name" value="N-ACETYLTRANSFERASE"/>
    <property type="match status" value="1"/>
</dbReference>
<reference evidence="3" key="1">
    <citation type="journal article" date="2019" name="Int. J. Syst. Evol. Microbiol.">
        <title>The Global Catalogue of Microorganisms (GCM) 10K type strain sequencing project: providing services to taxonomists for standard genome sequencing and annotation.</title>
        <authorList>
            <consortium name="The Broad Institute Genomics Platform"/>
            <consortium name="The Broad Institute Genome Sequencing Center for Infectious Disease"/>
            <person name="Wu L."/>
            <person name="Ma J."/>
        </authorList>
    </citation>
    <scope>NUCLEOTIDE SEQUENCE [LARGE SCALE GENOMIC DNA]</scope>
    <source>
        <strain evidence="3">CGMCC 1.12286</strain>
    </source>
</reference>
<dbReference type="PROSITE" id="PS51186">
    <property type="entry name" value="GNAT"/>
    <property type="match status" value="2"/>
</dbReference>
<sequence>MNVLSDQEQKCQSNTILHRVAVVSESGQMLGYGRVVSGPWDPGTSPGDFNFVILVAKEWRKSGIGKHIYDHILQFSKQNGAKRLSTFVYETEQEQLNWLERLGFAKSIHTFNSVLDLQKFDPHSFSTTLQSVRSTGLKFATLADYPDTDEMFSRFFDVMMELTSDVPNADRMQFPDFDTMKYICKHMAPWEPSAIQLIVDDHRWVAMSVLTRMPDQWYNCVLTGVDRDYRGRGLALAVKVKSAEYAKNNGGQFIRTYNDSTNDRILRVNQRMGFAAQPGQYTLDKMV</sequence>
<feature type="domain" description="N-acetyltransferase" evidence="1">
    <location>
        <begin position="140"/>
        <end position="287"/>
    </location>
</feature>
<gene>
    <name evidence="2" type="ORF">ACFSB2_14610</name>
</gene>
<dbReference type="InterPro" id="IPR000182">
    <property type="entry name" value="GNAT_dom"/>
</dbReference>
<dbReference type="CDD" id="cd04301">
    <property type="entry name" value="NAT_SF"/>
    <property type="match status" value="2"/>
</dbReference>
<name>A0ABW4JK60_9BACL</name>
<evidence type="ECO:0000259" key="1">
    <source>
        <dbReference type="PROSITE" id="PS51186"/>
    </source>
</evidence>
<dbReference type="EMBL" id="JBHUCX010000035">
    <property type="protein sequence ID" value="MFD1675933.1"/>
    <property type="molecule type" value="Genomic_DNA"/>
</dbReference>
<feature type="domain" description="N-acetyltransferase" evidence="1">
    <location>
        <begin position="1"/>
        <end position="122"/>
    </location>
</feature>
<keyword evidence="2" id="KW-0808">Transferase</keyword>
<dbReference type="EC" id="2.3.1.-" evidence="2"/>
<keyword evidence="3" id="KW-1185">Reference proteome</keyword>
<evidence type="ECO:0000313" key="3">
    <source>
        <dbReference type="Proteomes" id="UP001597079"/>
    </source>
</evidence>
<evidence type="ECO:0000313" key="2">
    <source>
        <dbReference type="EMBL" id="MFD1675933.1"/>
    </source>
</evidence>
<keyword evidence="2" id="KW-0012">Acyltransferase</keyword>
<dbReference type="InterPro" id="IPR016181">
    <property type="entry name" value="Acyl_CoA_acyltransferase"/>
</dbReference>
<dbReference type="Pfam" id="PF00583">
    <property type="entry name" value="Acetyltransf_1"/>
    <property type="match status" value="2"/>
</dbReference>
<proteinExistence type="predicted"/>
<dbReference type="SUPFAM" id="SSF55729">
    <property type="entry name" value="Acyl-CoA N-acyltransferases (Nat)"/>
    <property type="match status" value="2"/>
</dbReference>